<proteinExistence type="predicted"/>
<keyword evidence="3" id="KW-1185">Reference proteome</keyword>
<sequence>MEQCLVGIGALTETDDSDLDSDSDSDSQDLKGQAELVFAICFGASLTRLARPIRIFQALSSFRDQCFNILEDEGFTTTGSYDDGSPCFYVEESPKSPHDEGHNRALSHPQQAQSRATERPAGSDGNSSGRDEPSVAETVAPYKRRVSQKYSCPYRKRNPGRFNHRYHAACTMKSFDNMTQLQ</sequence>
<dbReference type="EMBL" id="WIGO01000523">
    <property type="protein sequence ID" value="KAF6809750.1"/>
    <property type="molecule type" value="Genomic_DNA"/>
</dbReference>
<feature type="compositionally biased region" description="Basic and acidic residues" evidence="1">
    <location>
        <begin position="92"/>
        <end position="103"/>
    </location>
</feature>
<feature type="region of interest" description="Disordered" evidence="1">
    <location>
        <begin position="86"/>
        <end position="140"/>
    </location>
</feature>
<evidence type="ECO:0000313" key="3">
    <source>
        <dbReference type="Proteomes" id="UP000654918"/>
    </source>
</evidence>
<organism evidence="2 3">
    <name type="scientific">Colletotrichum plurivorum</name>
    <dbReference type="NCBI Taxonomy" id="2175906"/>
    <lineage>
        <taxon>Eukaryota</taxon>
        <taxon>Fungi</taxon>
        <taxon>Dikarya</taxon>
        <taxon>Ascomycota</taxon>
        <taxon>Pezizomycotina</taxon>
        <taxon>Sordariomycetes</taxon>
        <taxon>Hypocreomycetidae</taxon>
        <taxon>Glomerellales</taxon>
        <taxon>Glomerellaceae</taxon>
        <taxon>Colletotrichum</taxon>
        <taxon>Colletotrichum orchidearum species complex</taxon>
    </lineage>
</organism>
<protein>
    <submittedName>
        <fullName evidence="2">Uncharacterized protein</fullName>
    </submittedName>
</protein>
<dbReference type="AlphaFoldDB" id="A0A8H6MVG3"/>
<dbReference type="Proteomes" id="UP000654918">
    <property type="component" value="Unassembled WGS sequence"/>
</dbReference>
<evidence type="ECO:0000313" key="2">
    <source>
        <dbReference type="EMBL" id="KAF6809750.1"/>
    </source>
</evidence>
<accession>A0A8H6MVG3</accession>
<reference evidence="2" key="1">
    <citation type="journal article" date="2020" name="Phytopathology">
        <title>Genome Sequence Resources of Colletotrichum truncatum, C. plurivorum, C. musicola, and C. sojae: Four Species Pathogenic to Soybean (Glycine max).</title>
        <authorList>
            <person name="Rogerio F."/>
            <person name="Boufleur T.R."/>
            <person name="Ciampi-Guillardi M."/>
            <person name="Sukno S.A."/>
            <person name="Thon M.R."/>
            <person name="Massola Junior N.S."/>
            <person name="Baroncelli R."/>
        </authorList>
    </citation>
    <scope>NUCLEOTIDE SEQUENCE</scope>
    <source>
        <strain evidence="2">LFN00145</strain>
    </source>
</reference>
<evidence type="ECO:0000256" key="1">
    <source>
        <dbReference type="SAM" id="MobiDB-lite"/>
    </source>
</evidence>
<name>A0A8H6MVG3_9PEZI</name>
<comment type="caution">
    <text evidence="2">The sequence shown here is derived from an EMBL/GenBank/DDBJ whole genome shotgun (WGS) entry which is preliminary data.</text>
</comment>
<gene>
    <name evidence="2" type="ORF">CPLU01_15443</name>
</gene>